<comment type="caution">
    <text evidence="1">The sequence shown here is derived from an EMBL/GenBank/DDBJ whole genome shotgun (WGS) entry which is preliminary data.</text>
</comment>
<gene>
    <name evidence="1" type="ORF">ACFPP7_05630</name>
</gene>
<dbReference type="Proteomes" id="UP001596084">
    <property type="component" value="Unassembled WGS sequence"/>
</dbReference>
<reference evidence="2" key="1">
    <citation type="journal article" date="2019" name="Int. J. Syst. Evol. Microbiol.">
        <title>The Global Catalogue of Microorganisms (GCM) 10K type strain sequencing project: providing services to taxonomists for standard genome sequencing and annotation.</title>
        <authorList>
            <consortium name="The Broad Institute Genomics Platform"/>
            <consortium name="The Broad Institute Genome Sequencing Center for Infectious Disease"/>
            <person name="Wu L."/>
            <person name="Ma J."/>
        </authorList>
    </citation>
    <scope>NUCLEOTIDE SEQUENCE [LARGE SCALE GENOMIC DNA]</scope>
    <source>
        <strain evidence="2">CGMCC 4.7277</strain>
    </source>
</reference>
<name>A0ABW0Q947_9BURK</name>
<organism evidence="1 2">
    <name type="scientific">Polaromonas jejuensis</name>
    <dbReference type="NCBI Taxonomy" id="457502"/>
    <lineage>
        <taxon>Bacteria</taxon>
        <taxon>Pseudomonadati</taxon>
        <taxon>Pseudomonadota</taxon>
        <taxon>Betaproteobacteria</taxon>
        <taxon>Burkholderiales</taxon>
        <taxon>Comamonadaceae</taxon>
        <taxon>Polaromonas</taxon>
    </lineage>
</organism>
<evidence type="ECO:0000313" key="1">
    <source>
        <dbReference type="EMBL" id="MFC5520392.1"/>
    </source>
</evidence>
<accession>A0ABW0Q947</accession>
<protein>
    <submittedName>
        <fullName evidence="1">Uncharacterized protein</fullName>
    </submittedName>
</protein>
<dbReference type="EMBL" id="JBHSMX010000011">
    <property type="protein sequence ID" value="MFC5520392.1"/>
    <property type="molecule type" value="Genomic_DNA"/>
</dbReference>
<proteinExistence type="predicted"/>
<dbReference type="RefSeq" id="WP_068831459.1">
    <property type="nucleotide sequence ID" value="NZ_JBHSMX010000011.1"/>
</dbReference>
<keyword evidence="2" id="KW-1185">Reference proteome</keyword>
<evidence type="ECO:0000313" key="2">
    <source>
        <dbReference type="Proteomes" id="UP001596084"/>
    </source>
</evidence>
<sequence>MRSIHMGCSLIHLTDSLFWPVFRAARRLCRGITVPLVPGAIRLIGTSGTAFHPHSLELSQIGSSQRLVAAHHADAGYNIARQSAKDNH</sequence>